<dbReference type="RefSeq" id="YP_010781426.1">
    <property type="nucleotide sequence ID" value="NC_075039.1"/>
</dbReference>
<evidence type="ECO:0000313" key="2">
    <source>
        <dbReference type="EMBL" id="QKU34780.1"/>
    </source>
</evidence>
<dbReference type="InterPro" id="IPR032852">
    <property type="entry name" value="ALKBH2"/>
</dbReference>
<reference evidence="2" key="2">
    <citation type="journal article" date="2018" name="Nat. Commun.">
        <title>Tailed giant Tupanvirus possesses the most complete translational apparatus of the known virosphere.</title>
        <authorList>
            <person name="Abrahao J."/>
            <person name="Silva L."/>
            <person name="Silva L.S."/>
            <person name="Khalil J.Y.B."/>
            <person name="Rodrigues R."/>
            <person name="Arantes T."/>
            <person name="Assis F."/>
            <person name="Boratto P."/>
            <person name="Andrade M."/>
            <person name="Kroon E.G."/>
            <person name="Ribeiro B."/>
            <person name="Bergier I."/>
            <person name="Seligmann H."/>
            <person name="Ghigo E."/>
            <person name="Colson P."/>
            <person name="Levasseur A."/>
            <person name="Kroemer G."/>
            <person name="Raoult D."/>
            <person name="La Scola B."/>
        </authorList>
    </citation>
    <scope>NUCLEOTIDE SEQUENCE [LARGE SCALE GENOMIC DNA]</scope>
    <source>
        <strain evidence="2">Soda lake</strain>
    </source>
</reference>
<dbReference type="InterPro" id="IPR005123">
    <property type="entry name" value="Oxoglu/Fe-dep_dioxygenase_dom"/>
</dbReference>
<dbReference type="Pfam" id="PF13532">
    <property type="entry name" value="2OG-FeII_Oxy_2"/>
    <property type="match status" value="1"/>
</dbReference>
<accession>A0A6N1NKD3</accession>
<dbReference type="InterPro" id="IPR037151">
    <property type="entry name" value="AlkB-like_sf"/>
</dbReference>
<dbReference type="GO" id="GO:0035516">
    <property type="term" value="F:broad specificity oxidative DNA demethylase activity"/>
    <property type="evidence" value="ECO:0007669"/>
    <property type="project" value="TreeGrafter"/>
</dbReference>
<feature type="domain" description="Fe2OG dioxygenase" evidence="1">
    <location>
        <begin position="101"/>
        <end position="198"/>
    </location>
</feature>
<evidence type="ECO:0000259" key="1">
    <source>
        <dbReference type="PROSITE" id="PS51471"/>
    </source>
</evidence>
<organism evidence="2">
    <name type="scientific">Tupanvirus soda lake</name>
    <dbReference type="NCBI Taxonomy" id="2126985"/>
    <lineage>
        <taxon>Viruses</taxon>
        <taxon>Varidnaviria</taxon>
        <taxon>Bamfordvirae</taxon>
        <taxon>Nucleocytoviricota</taxon>
        <taxon>Megaviricetes</taxon>
        <taxon>Imitervirales</taxon>
        <taxon>Mimiviridae</taxon>
        <taxon>Megamimivirinae</taxon>
        <taxon>Tupanvirus</taxon>
        <taxon>Tupanvirus salinum</taxon>
    </lineage>
</organism>
<dbReference type="Gene3D" id="2.60.120.590">
    <property type="entry name" value="Alpha-ketoglutarate-dependent dioxygenase AlkB-like"/>
    <property type="match status" value="1"/>
</dbReference>
<dbReference type="GO" id="GO:0051747">
    <property type="term" value="F:cytosine C-5 DNA demethylase activity"/>
    <property type="evidence" value="ECO:0007669"/>
    <property type="project" value="TreeGrafter"/>
</dbReference>
<dbReference type="InterPro" id="IPR027450">
    <property type="entry name" value="AlkB-like"/>
</dbReference>
<reference evidence="2" key="1">
    <citation type="submission" date="2017-01" db="EMBL/GenBank/DDBJ databases">
        <authorList>
            <person name="Assis F.L."/>
            <person name="Abrahao J.S."/>
            <person name="Silva L."/>
            <person name="Khalil J.B."/>
            <person name="Rodrigues R."/>
            <person name="Silva L.S."/>
            <person name="Arantes T."/>
            <person name="Boratto P."/>
            <person name="Andrade M."/>
            <person name="Kroon E.G."/>
            <person name="Ribeiro B."/>
            <person name="Bergier I."/>
            <person name="Seligmann H."/>
            <person name="Ghigo E."/>
            <person name="Colson P."/>
            <person name="Levasseur A."/>
            <person name="Raoult D."/>
            <person name="Scola B.L."/>
        </authorList>
    </citation>
    <scope>NUCLEOTIDE SEQUENCE</scope>
    <source>
        <strain evidence="2">Soda lake</strain>
    </source>
</reference>
<dbReference type="PANTHER" id="PTHR31573:SF1">
    <property type="entry name" value="DNA OXIDATIVE DEMETHYLASE ALKBH2"/>
    <property type="match status" value="1"/>
</dbReference>
<dbReference type="KEGG" id="vg:80518190"/>
<name>A0A6N1NKD3_9VIRU</name>
<dbReference type="PANTHER" id="PTHR31573">
    <property type="entry name" value="ALPHA-KETOGLUTARATE-DEPENDENT DIOXYGENASE ALKB HOMOLOG 2"/>
    <property type="match status" value="1"/>
</dbReference>
<dbReference type="PROSITE" id="PS51471">
    <property type="entry name" value="FE2OG_OXY"/>
    <property type="match status" value="1"/>
</dbReference>
<dbReference type="GeneID" id="80518190"/>
<protein>
    <recommendedName>
        <fullName evidence="1">Fe2OG dioxygenase domain-containing protein</fullName>
    </recommendedName>
</protein>
<dbReference type="SUPFAM" id="SSF51197">
    <property type="entry name" value="Clavaminate synthase-like"/>
    <property type="match status" value="1"/>
</dbReference>
<dbReference type="GO" id="GO:0008198">
    <property type="term" value="F:ferrous iron binding"/>
    <property type="evidence" value="ECO:0007669"/>
    <property type="project" value="TreeGrafter"/>
</dbReference>
<sequence>MENLNFENANVYYFKDYLDANVCLNIFEKISNIFGSEEHKMVHSEDDKPLYRLNRKTVVFVDNTVDITVIPKIWGKNVSIIEFPKELANVKQNLEKLLNFKFNICLANYYTHGKKAIGWHSDNEEKGSTSCIASISLGAEREFMFRKKDSKDIYKKIVLNHGSLIVMAEGCQENYHHSLPVDKSCEAPRLNLTFRLFDSNRYVNY</sequence>
<proteinExistence type="predicted"/>
<dbReference type="GO" id="GO:0006307">
    <property type="term" value="P:DNA alkylation repair"/>
    <property type="evidence" value="ECO:0007669"/>
    <property type="project" value="TreeGrafter"/>
</dbReference>
<dbReference type="EMBL" id="KY523104">
    <property type="protein sequence ID" value="QKU34780.1"/>
    <property type="molecule type" value="Genomic_DNA"/>
</dbReference>